<protein>
    <submittedName>
        <fullName evidence="1">Uncharacterized protein</fullName>
    </submittedName>
</protein>
<evidence type="ECO:0000313" key="2">
    <source>
        <dbReference type="Proteomes" id="UP001227268"/>
    </source>
</evidence>
<evidence type="ECO:0000313" key="1">
    <source>
        <dbReference type="EMBL" id="KAJ9091556.1"/>
    </source>
</evidence>
<gene>
    <name evidence="1" type="ORF">QFC21_007181</name>
</gene>
<sequence length="283" mass="31839">MEEDAFEFSHYLGQSSIDNFSQWVYDTPSHVPAMSPAFEWSPFLRGHMGYRYSLGDYNDMMEVDPAAGQTGMNLGQGSGTAGVDPSDLVRVDEDAGQHYPVRTPSSLLSREAFHPALFPADTPLRVVTINDIIALQQSLVDKEDIFVPSQDQKAFANFALPAPPPARISFHVTGPVSPSPAMQRIRTEIVNPPAPLSPVRHIKLSVDMPENVKVIGENNVVERLAYKVQQAEGRIRTFAWEEMTERFFDAEMRINEYWPNTFINWQGKLNIQSHVAKVKDYDN</sequence>
<keyword evidence="2" id="KW-1185">Reference proteome</keyword>
<organism evidence="1 2">
    <name type="scientific">Naganishia friedmannii</name>
    <dbReference type="NCBI Taxonomy" id="89922"/>
    <lineage>
        <taxon>Eukaryota</taxon>
        <taxon>Fungi</taxon>
        <taxon>Dikarya</taxon>
        <taxon>Basidiomycota</taxon>
        <taxon>Agaricomycotina</taxon>
        <taxon>Tremellomycetes</taxon>
        <taxon>Filobasidiales</taxon>
        <taxon>Filobasidiaceae</taxon>
        <taxon>Naganishia</taxon>
    </lineage>
</organism>
<comment type="caution">
    <text evidence="1">The sequence shown here is derived from an EMBL/GenBank/DDBJ whole genome shotgun (WGS) entry which is preliminary data.</text>
</comment>
<dbReference type="EMBL" id="JASBWT010000050">
    <property type="protein sequence ID" value="KAJ9091556.1"/>
    <property type="molecule type" value="Genomic_DNA"/>
</dbReference>
<dbReference type="Proteomes" id="UP001227268">
    <property type="component" value="Unassembled WGS sequence"/>
</dbReference>
<name>A0ACC2UYK2_9TREE</name>
<proteinExistence type="predicted"/>
<reference evidence="1" key="1">
    <citation type="submission" date="2023-04" db="EMBL/GenBank/DDBJ databases">
        <title>Draft Genome sequencing of Naganishia species isolated from polar environments using Oxford Nanopore Technology.</title>
        <authorList>
            <person name="Leo P."/>
            <person name="Venkateswaran K."/>
        </authorList>
    </citation>
    <scope>NUCLEOTIDE SEQUENCE</scope>
    <source>
        <strain evidence="1">MNA-CCFEE 5423</strain>
    </source>
</reference>
<accession>A0ACC2UYK2</accession>